<gene>
    <name evidence="1" type="ORF">MRB53_032522</name>
</gene>
<accession>A0ACC2KSF7</accession>
<evidence type="ECO:0000313" key="1">
    <source>
        <dbReference type="EMBL" id="KAJ8623992.1"/>
    </source>
</evidence>
<proteinExistence type="predicted"/>
<reference evidence="1 2" key="1">
    <citation type="journal article" date="2022" name="Hortic Res">
        <title>A haplotype resolved chromosomal level avocado genome allows analysis of novel avocado genes.</title>
        <authorList>
            <person name="Nath O."/>
            <person name="Fletcher S.J."/>
            <person name="Hayward A."/>
            <person name="Shaw L.M."/>
            <person name="Masouleh A.K."/>
            <person name="Furtado A."/>
            <person name="Henry R.J."/>
            <person name="Mitter N."/>
        </authorList>
    </citation>
    <scope>NUCLEOTIDE SEQUENCE [LARGE SCALE GENOMIC DNA]</scope>
    <source>
        <strain evidence="2">cv. Hass</strain>
    </source>
</reference>
<comment type="caution">
    <text evidence="1">The sequence shown here is derived from an EMBL/GenBank/DDBJ whole genome shotgun (WGS) entry which is preliminary data.</text>
</comment>
<organism evidence="1 2">
    <name type="scientific">Persea americana</name>
    <name type="common">Avocado</name>
    <dbReference type="NCBI Taxonomy" id="3435"/>
    <lineage>
        <taxon>Eukaryota</taxon>
        <taxon>Viridiplantae</taxon>
        <taxon>Streptophyta</taxon>
        <taxon>Embryophyta</taxon>
        <taxon>Tracheophyta</taxon>
        <taxon>Spermatophyta</taxon>
        <taxon>Magnoliopsida</taxon>
        <taxon>Magnoliidae</taxon>
        <taxon>Laurales</taxon>
        <taxon>Lauraceae</taxon>
        <taxon>Persea</taxon>
    </lineage>
</organism>
<evidence type="ECO:0000313" key="2">
    <source>
        <dbReference type="Proteomes" id="UP001234297"/>
    </source>
</evidence>
<dbReference type="EMBL" id="CM056819">
    <property type="protein sequence ID" value="KAJ8623992.1"/>
    <property type="molecule type" value="Genomic_DNA"/>
</dbReference>
<protein>
    <submittedName>
        <fullName evidence="1">Uncharacterized protein</fullName>
    </submittedName>
</protein>
<keyword evidence="2" id="KW-1185">Reference proteome</keyword>
<sequence>MPDDRGTVDTLATTGFSYPPQPATPSTRATTCTWILDPIPSEHSTSTPQPTHSYRKSGRWKRQECSPNEYGHGPRKLSNWQSSGHTTQGRSQYRVAPPARVSRRRHTTRHGTASGYRQQPDQPTTTAKFKVTRPDMTLELKLKGLNLGTWDSLKQFNNIH</sequence>
<dbReference type="Proteomes" id="UP001234297">
    <property type="component" value="Chromosome 11"/>
</dbReference>
<name>A0ACC2KSF7_PERAE</name>